<evidence type="ECO:0000259" key="1">
    <source>
        <dbReference type="PROSITE" id="PS50995"/>
    </source>
</evidence>
<dbReference type="Proteomes" id="UP000481583">
    <property type="component" value="Unassembled WGS sequence"/>
</dbReference>
<feature type="domain" description="HTH marR-type" evidence="1">
    <location>
        <begin position="1"/>
        <end position="146"/>
    </location>
</feature>
<keyword evidence="3" id="KW-1185">Reference proteome</keyword>
<gene>
    <name evidence="2" type="ORF">G5C51_22005</name>
</gene>
<dbReference type="InterPro" id="IPR036388">
    <property type="entry name" value="WH-like_DNA-bd_sf"/>
</dbReference>
<protein>
    <submittedName>
        <fullName evidence="2">Winged helix-turn-helix transcriptional regulator</fullName>
    </submittedName>
</protein>
<dbReference type="SUPFAM" id="SSF46785">
    <property type="entry name" value="Winged helix' DNA-binding domain"/>
    <property type="match status" value="1"/>
</dbReference>
<dbReference type="EMBL" id="JAAKZV010000101">
    <property type="protein sequence ID" value="NGN66563.1"/>
    <property type="molecule type" value="Genomic_DNA"/>
</dbReference>
<name>A0A6G4U3A5_9ACTN</name>
<dbReference type="AlphaFoldDB" id="A0A6G4U3A5"/>
<evidence type="ECO:0000313" key="2">
    <source>
        <dbReference type="EMBL" id="NGN66563.1"/>
    </source>
</evidence>
<dbReference type="PROSITE" id="PS50995">
    <property type="entry name" value="HTH_MARR_2"/>
    <property type="match status" value="1"/>
</dbReference>
<dbReference type="Gene3D" id="1.10.10.10">
    <property type="entry name" value="Winged helix-like DNA-binding domain superfamily/Winged helix DNA-binding domain"/>
    <property type="match status" value="1"/>
</dbReference>
<proteinExistence type="predicted"/>
<dbReference type="InterPro" id="IPR036390">
    <property type="entry name" value="WH_DNA-bd_sf"/>
</dbReference>
<dbReference type="SMART" id="SM00347">
    <property type="entry name" value="HTH_MARR"/>
    <property type="match status" value="1"/>
</dbReference>
<dbReference type="PANTHER" id="PTHR33164">
    <property type="entry name" value="TRANSCRIPTIONAL REGULATOR, MARR FAMILY"/>
    <property type="match status" value="1"/>
</dbReference>
<organism evidence="2 3">
    <name type="scientific">Streptomyces coryli</name>
    <dbReference type="NCBI Taxonomy" id="1128680"/>
    <lineage>
        <taxon>Bacteria</taxon>
        <taxon>Bacillati</taxon>
        <taxon>Actinomycetota</taxon>
        <taxon>Actinomycetes</taxon>
        <taxon>Kitasatosporales</taxon>
        <taxon>Streptomycetaceae</taxon>
        <taxon>Streptomyces</taxon>
    </lineage>
</organism>
<comment type="caution">
    <text evidence="2">The sequence shown here is derived from an EMBL/GenBank/DDBJ whole genome shotgun (WGS) entry which is preliminary data.</text>
</comment>
<dbReference type="PRINTS" id="PR00598">
    <property type="entry name" value="HTHMARR"/>
</dbReference>
<dbReference type="PANTHER" id="PTHR33164:SF95">
    <property type="entry name" value="TRANSCRIPTIONAL REGULATOR"/>
    <property type="match status" value="1"/>
</dbReference>
<dbReference type="Pfam" id="PF12802">
    <property type="entry name" value="MarR_2"/>
    <property type="match status" value="1"/>
</dbReference>
<sequence>MQTTPSYETPARLATTPSWLITHTSVHASRLVQEAFAANGARHYQYALLAALAEFGPSSQAALGRRCGIDRSDVVAAVNDLVERELVERTPDPADRRRNTITLTTAGKRRLTKLDKAIGGVQDQLLAPLSAAEREQLTGLLTRVLEHQLRE</sequence>
<dbReference type="RefSeq" id="WP_165239876.1">
    <property type="nucleotide sequence ID" value="NZ_JAAKZV010000101.1"/>
</dbReference>
<dbReference type="InterPro" id="IPR000835">
    <property type="entry name" value="HTH_MarR-typ"/>
</dbReference>
<evidence type="ECO:0000313" key="3">
    <source>
        <dbReference type="Proteomes" id="UP000481583"/>
    </source>
</evidence>
<dbReference type="GO" id="GO:0006950">
    <property type="term" value="P:response to stress"/>
    <property type="evidence" value="ECO:0007669"/>
    <property type="project" value="TreeGrafter"/>
</dbReference>
<dbReference type="InterPro" id="IPR039422">
    <property type="entry name" value="MarR/SlyA-like"/>
</dbReference>
<dbReference type="GO" id="GO:0003700">
    <property type="term" value="F:DNA-binding transcription factor activity"/>
    <property type="evidence" value="ECO:0007669"/>
    <property type="project" value="InterPro"/>
</dbReference>
<reference evidence="2 3" key="1">
    <citation type="submission" date="2020-02" db="EMBL/GenBank/DDBJ databases">
        <title>Whole-genome analyses of novel actinobacteria.</title>
        <authorList>
            <person name="Sahin N."/>
        </authorList>
    </citation>
    <scope>NUCLEOTIDE SEQUENCE [LARGE SCALE GENOMIC DNA]</scope>
    <source>
        <strain evidence="2 3">A7024</strain>
    </source>
</reference>
<accession>A0A6G4U3A5</accession>